<keyword evidence="6" id="KW-1185">Reference proteome</keyword>
<reference evidence="6" key="2">
    <citation type="submission" date="2015-01" db="EMBL/GenBank/DDBJ databases">
        <title>Evolutionary Origins and Diversification of the Mycorrhizal Mutualists.</title>
        <authorList>
            <consortium name="DOE Joint Genome Institute"/>
            <consortium name="Mycorrhizal Genomics Consortium"/>
            <person name="Kohler A."/>
            <person name="Kuo A."/>
            <person name="Nagy L.G."/>
            <person name="Floudas D."/>
            <person name="Copeland A."/>
            <person name="Barry K.W."/>
            <person name="Cichocki N."/>
            <person name="Veneault-Fourrey C."/>
            <person name="LaButti K."/>
            <person name="Lindquist E.A."/>
            <person name="Lipzen A."/>
            <person name="Lundell T."/>
            <person name="Morin E."/>
            <person name="Murat C."/>
            <person name="Riley R."/>
            <person name="Ohm R."/>
            <person name="Sun H."/>
            <person name="Tunlid A."/>
            <person name="Henrissat B."/>
            <person name="Grigoriev I.V."/>
            <person name="Hibbett D.S."/>
            <person name="Martin F."/>
        </authorList>
    </citation>
    <scope>NUCLEOTIDE SEQUENCE [LARGE SCALE GENOMIC DNA]</scope>
    <source>
        <strain evidence="6">Ve08.2h10</strain>
    </source>
</reference>
<keyword evidence="2" id="KW-0053">Apoptosis</keyword>
<dbReference type="InterPro" id="IPR050452">
    <property type="entry name" value="Metacaspase"/>
</dbReference>
<dbReference type="SUPFAM" id="SSF52129">
    <property type="entry name" value="Caspase-like"/>
    <property type="match status" value="1"/>
</dbReference>
<dbReference type="AlphaFoldDB" id="A0A0D0EAH9"/>
<evidence type="ECO:0000256" key="3">
    <source>
        <dbReference type="ARBA" id="ARBA00022807"/>
    </source>
</evidence>
<dbReference type="Gene3D" id="3.40.50.12660">
    <property type="match status" value="2"/>
</dbReference>
<accession>A0A0D0EAH9</accession>
<dbReference type="InterPro" id="IPR029030">
    <property type="entry name" value="Caspase-like_dom_sf"/>
</dbReference>
<gene>
    <name evidence="5" type="ORF">PAXRUDRAFT_291884</name>
</gene>
<sequence>MSGLRPPPPPLGRKRALLIGIQTVKGRPEFSKIQFAHRDTRAMQEFLMSLPRYTRNNIIVMLDDRKLDEKWWPTRAKILGQIDSLVKDAVENDQFFVYFSGHGLQVPCRHNTEDDEMDEVFLTGDGKNILDNVLKERLVMPLLKIKNVKLFVLFDCCHSGTMLDLSRRNQPDSRFGRIISGVINLIRPSQGIPKGIASIFRRQKTDVEPVIKAPDTGPERRQARSITFDNTTPSFSFHHSFVRVDTPEQVLEQVAAEVDSARVISLSACRDGEQAYDDNERGDTMTKFFIEALSEKYDRTWLELLEEISRRIKELSRRRTEASVSTTIDLQGSRPGTSASSAPTMVQPLDVFQKPQASRLDFCISQSAYMTATQYDKLGSVVCSAYVTRTWFAA</sequence>
<dbReference type="InParanoid" id="A0A0D0EAH9"/>
<evidence type="ECO:0000313" key="5">
    <source>
        <dbReference type="EMBL" id="KIK96630.1"/>
    </source>
</evidence>
<dbReference type="InterPro" id="IPR011600">
    <property type="entry name" value="Pept_C14_caspase"/>
</dbReference>
<dbReference type="Proteomes" id="UP000054538">
    <property type="component" value="Unassembled WGS sequence"/>
</dbReference>
<organism evidence="5 6">
    <name type="scientific">Paxillus rubicundulus Ve08.2h10</name>
    <dbReference type="NCBI Taxonomy" id="930991"/>
    <lineage>
        <taxon>Eukaryota</taxon>
        <taxon>Fungi</taxon>
        <taxon>Dikarya</taxon>
        <taxon>Basidiomycota</taxon>
        <taxon>Agaricomycotina</taxon>
        <taxon>Agaricomycetes</taxon>
        <taxon>Agaricomycetidae</taxon>
        <taxon>Boletales</taxon>
        <taxon>Paxilineae</taxon>
        <taxon>Paxillaceae</taxon>
        <taxon>Paxillus</taxon>
    </lineage>
</organism>
<comment type="similarity">
    <text evidence="1">Belongs to the peptidase C14B family.</text>
</comment>
<feature type="domain" description="Peptidase C14 caspase" evidence="4">
    <location>
        <begin position="13"/>
        <end position="318"/>
    </location>
</feature>
<dbReference type="GO" id="GO:0005737">
    <property type="term" value="C:cytoplasm"/>
    <property type="evidence" value="ECO:0007669"/>
    <property type="project" value="TreeGrafter"/>
</dbReference>
<evidence type="ECO:0000259" key="4">
    <source>
        <dbReference type="Pfam" id="PF00656"/>
    </source>
</evidence>
<dbReference type="OrthoDB" id="3223806at2759"/>
<reference evidence="5 6" key="1">
    <citation type="submission" date="2014-04" db="EMBL/GenBank/DDBJ databases">
        <authorList>
            <consortium name="DOE Joint Genome Institute"/>
            <person name="Kuo A."/>
            <person name="Kohler A."/>
            <person name="Jargeat P."/>
            <person name="Nagy L.G."/>
            <person name="Floudas D."/>
            <person name="Copeland A."/>
            <person name="Barry K.W."/>
            <person name="Cichocki N."/>
            <person name="Veneault-Fourrey C."/>
            <person name="LaButti K."/>
            <person name="Lindquist E.A."/>
            <person name="Lipzen A."/>
            <person name="Lundell T."/>
            <person name="Morin E."/>
            <person name="Murat C."/>
            <person name="Sun H."/>
            <person name="Tunlid A."/>
            <person name="Henrissat B."/>
            <person name="Grigoriev I.V."/>
            <person name="Hibbett D.S."/>
            <person name="Martin F."/>
            <person name="Nordberg H.P."/>
            <person name="Cantor M.N."/>
            <person name="Hua S.X."/>
        </authorList>
    </citation>
    <scope>NUCLEOTIDE SEQUENCE [LARGE SCALE GENOMIC DNA]</scope>
    <source>
        <strain evidence="5 6">Ve08.2h10</strain>
    </source>
</reference>
<dbReference type="GO" id="GO:0006915">
    <property type="term" value="P:apoptotic process"/>
    <property type="evidence" value="ECO:0007669"/>
    <property type="project" value="UniProtKB-KW"/>
</dbReference>
<protein>
    <recommendedName>
        <fullName evidence="4">Peptidase C14 caspase domain-containing protein</fullName>
    </recommendedName>
</protein>
<proteinExistence type="inferred from homology"/>
<dbReference type="HOGENOM" id="CLU_029389_6_0_1"/>
<keyword evidence="3" id="KW-0788">Thiol protease</keyword>
<dbReference type="EMBL" id="KN824976">
    <property type="protein sequence ID" value="KIK96630.1"/>
    <property type="molecule type" value="Genomic_DNA"/>
</dbReference>
<dbReference type="GO" id="GO:0006508">
    <property type="term" value="P:proteolysis"/>
    <property type="evidence" value="ECO:0007669"/>
    <property type="project" value="InterPro"/>
</dbReference>
<dbReference type="GO" id="GO:0004197">
    <property type="term" value="F:cysteine-type endopeptidase activity"/>
    <property type="evidence" value="ECO:0007669"/>
    <property type="project" value="InterPro"/>
</dbReference>
<dbReference type="PANTHER" id="PTHR48104">
    <property type="entry name" value="METACASPASE-4"/>
    <property type="match status" value="1"/>
</dbReference>
<keyword evidence="3" id="KW-0378">Hydrolase</keyword>
<evidence type="ECO:0000313" key="6">
    <source>
        <dbReference type="Proteomes" id="UP000054538"/>
    </source>
</evidence>
<evidence type="ECO:0000256" key="1">
    <source>
        <dbReference type="ARBA" id="ARBA00009005"/>
    </source>
</evidence>
<dbReference type="Pfam" id="PF00656">
    <property type="entry name" value="Peptidase_C14"/>
    <property type="match status" value="1"/>
</dbReference>
<keyword evidence="3" id="KW-0645">Protease</keyword>
<name>A0A0D0EAH9_9AGAM</name>
<evidence type="ECO:0000256" key="2">
    <source>
        <dbReference type="ARBA" id="ARBA00022703"/>
    </source>
</evidence>
<dbReference type="PANTHER" id="PTHR48104:SF30">
    <property type="entry name" value="METACASPASE-1"/>
    <property type="match status" value="1"/>
</dbReference>